<sequence length="120" mass="13299">MPALKCRIEYLCDPQWFRDTASRGPTTIVTPKSQFRTCPTDHDKIGYPRMKASGESLTTKHRLLHASGPHPIPPPNRPQVSRQNGSKVRRLISTHESERGILDNEASTPTCIGTSPNPTA</sequence>
<protein>
    <submittedName>
        <fullName evidence="2">Uncharacterized protein</fullName>
    </submittedName>
</protein>
<gene>
    <name evidence="2" type="ORF">F511_16011</name>
</gene>
<evidence type="ECO:0000256" key="1">
    <source>
        <dbReference type="SAM" id="MobiDB-lite"/>
    </source>
</evidence>
<feature type="compositionally biased region" description="Polar residues" evidence="1">
    <location>
        <begin position="105"/>
        <end position="120"/>
    </location>
</feature>
<dbReference type="AlphaFoldDB" id="A0A2Z7BNU4"/>
<feature type="region of interest" description="Disordered" evidence="1">
    <location>
        <begin position="62"/>
        <end position="120"/>
    </location>
</feature>
<dbReference type="EMBL" id="KV005679">
    <property type="protein sequence ID" value="KZV33778.1"/>
    <property type="molecule type" value="Genomic_DNA"/>
</dbReference>
<dbReference type="Proteomes" id="UP000250235">
    <property type="component" value="Unassembled WGS sequence"/>
</dbReference>
<evidence type="ECO:0000313" key="2">
    <source>
        <dbReference type="EMBL" id="KZV33778.1"/>
    </source>
</evidence>
<organism evidence="2 3">
    <name type="scientific">Dorcoceras hygrometricum</name>
    <dbReference type="NCBI Taxonomy" id="472368"/>
    <lineage>
        <taxon>Eukaryota</taxon>
        <taxon>Viridiplantae</taxon>
        <taxon>Streptophyta</taxon>
        <taxon>Embryophyta</taxon>
        <taxon>Tracheophyta</taxon>
        <taxon>Spermatophyta</taxon>
        <taxon>Magnoliopsida</taxon>
        <taxon>eudicotyledons</taxon>
        <taxon>Gunneridae</taxon>
        <taxon>Pentapetalae</taxon>
        <taxon>asterids</taxon>
        <taxon>lamiids</taxon>
        <taxon>Lamiales</taxon>
        <taxon>Gesneriaceae</taxon>
        <taxon>Didymocarpoideae</taxon>
        <taxon>Trichosporeae</taxon>
        <taxon>Loxocarpinae</taxon>
        <taxon>Dorcoceras</taxon>
    </lineage>
</organism>
<feature type="compositionally biased region" description="Polar residues" evidence="1">
    <location>
        <begin position="23"/>
        <end position="37"/>
    </location>
</feature>
<keyword evidence="3" id="KW-1185">Reference proteome</keyword>
<feature type="region of interest" description="Disordered" evidence="1">
    <location>
        <begin position="21"/>
        <end position="49"/>
    </location>
</feature>
<accession>A0A2Z7BNU4</accession>
<feature type="compositionally biased region" description="Basic and acidic residues" evidence="1">
    <location>
        <begin position="93"/>
        <end position="102"/>
    </location>
</feature>
<reference evidence="2 3" key="1">
    <citation type="journal article" date="2015" name="Proc. Natl. Acad. Sci. U.S.A.">
        <title>The resurrection genome of Boea hygrometrica: A blueprint for survival of dehydration.</title>
        <authorList>
            <person name="Xiao L."/>
            <person name="Yang G."/>
            <person name="Zhang L."/>
            <person name="Yang X."/>
            <person name="Zhao S."/>
            <person name="Ji Z."/>
            <person name="Zhou Q."/>
            <person name="Hu M."/>
            <person name="Wang Y."/>
            <person name="Chen M."/>
            <person name="Xu Y."/>
            <person name="Jin H."/>
            <person name="Xiao X."/>
            <person name="Hu G."/>
            <person name="Bao F."/>
            <person name="Hu Y."/>
            <person name="Wan P."/>
            <person name="Li L."/>
            <person name="Deng X."/>
            <person name="Kuang T."/>
            <person name="Xiang C."/>
            <person name="Zhu J.K."/>
            <person name="Oliver M.J."/>
            <person name="He Y."/>
        </authorList>
    </citation>
    <scope>NUCLEOTIDE SEQUENCE [LARGE SCALE GENOMIC DNA]</scope>
    <source>
        <strain evidence="3">cv. XS01</strain>
    </source>
</reference>
<name>A0A2Z7BNU4_9LAMI</name>
<evidence type="ECO:0000313" key="3">
    <source>
        <dbReference type="Proteomes" id="UP000250235"/>
    </source>
</evidence>
<proteinExistence type="predicted"/>